<protein>
    <submittedName>
        <fullName evidence="1">Uncharacterized protein</fullName>
    </submittedName>
</protein>
<evidence type="ECO:0000313" key="1">
    <source>
        <dbReference type="EMBL" id="BAY17904.1"/>
    </source>
</evidence>
<dbReference type="EMBL" id="AP018174">
    <property type="protein sequence ID" value="BAY17904.1"/>
    <property type="molecule type" value="Genomic_DNA"/>
</dbReference>
<name>A0A1Z4GK81_9CYAN</name>
<organism evidence="1 2">
    <name type="scientific">Anabaenopsis circularis NIES-21</name>
    <dbReference type="NCBI Taxonomy" id="1085406"/>
    <lineage>
        <taxon>Bacteria</taxon>
        <taxon>Bacillati</taxon>
        <taxon>Cyanobacteriota</taxon>
        <taxon>Cyanophyceae</taxon>
        <taxon>Nostocales</taxon>
        <taxon>Nodulariaceae</taxon>
        <taxon>Anabaenopsis</taxon>
    </lineage>
</organism>
<dbReference type="Proteomes" id="UP000218287">
    <property type="component" value="Chromosome"/>
</dbReference>
<reference evidence="1 2" key="1">
    <citation type="submission" date="2017-06" db="EMBL/GenBank/DDBJ databases">
        <title>Genome sequencing of cyanobaciteial culture collection at National Institute for Environmental Studies (NIES).</title>
        <authorList>
            <person name="Hirose Y."/>
            <person name="Shimura Y."/>
            <person name="Fujisawa T."/>
            <person name="Nakamura Y."/>
            <person name="Kawachi M."/>
        </authorList>
    </citation>
    <scope>NUCLEOTIDE SEQUENCE [LARGE SCALE GENOMIC DNA]</scope>
    <source>
        <strain evidence="1 2">NIES-21</strain>
    </source>
</reference>
<dbReference type="AlphaFoldDB" id="A0A1Z4GK81"/>
<evidence type="ECO:0000313" key="2">
    <source>
        <dbReference type="Proteomes" id="UP000218287"/>
    </source>
</evidence>
<accession>A0A1Z4GK81</accession>
<gene>
    <name evidence="1" type="ORF">NIES21_37460</name>
</gene>
<proteinExistence type="predicted"/>
<keyword evidence="2" id="KW-1185">Reference proteome</keyword>
<sequence length="80" mass="9001">MGEEKSVCQTSTAITFLTSLTWATRRENRGEDSDSLKDLTYVERVIIISSPLFLIKAKSLPKLIFKLEKSYLSLALTNCS</sequence>